<dbReference type="Gene3D" id="2.60.40.1090">
    <property type="entry name" value="Fimbrial-type adhesion domain"/>
    <property type="match status" value="2"/>
</dbReference>
<dbReference type="EMBL" id="JAHWLI010000010">
    <property type="protein sequence ID" value="MBW3115759.1"/>
    <property type="molecule type" value="Genomic_DNA"/>
</dbReference>
<dbReference type="GO" id="GO:0007155">
    <property type="term" value="P:cell adhesion"/>
    <property type="evidence" value="ECO:0007669"/>
    <property type="project" value="InterPro"/>
</dbReference>
<dbReference type="Pfam" id="PF00419">
    <property type="entry name" value="Fimbrial"/>
    <property type="match status" value="1"/>
</dbReference>
<evidence type="ECO:0000313" key="6">
    <source>
        <dbReference type="Proteomes" id="UP000216001"/>
    </source>
</evidence>
<dbReference type="InterPro" id="IPR036937">
    <property type="entry name" value="Adhesion_dom_fimbrial_sf"/>
</dbReference>
<organism evidence="5 6">
    <name type="scientific">Providencia rettgeri</name>
    <dbReference type="NCBI Taxonomy" id="587"/>
    <lineage>
        <taxon>Bacteria</taxon>
        <taxon>Pseudomonadati</taxon>
        <taxon>Pseudomonadota</taxon>
        <taxon>Gammaproteobacteria</taxon>
        <taxon>Enterobacterales</taxon>
        <taxon>Morganellaceae</taxon>
        <taxon>Providencia</taxon>
    </lineage>
</organism>
<evidence type="ECO:0000259" key="2">
    <source>
        <dbReference type="Pfam" id="PF00419"/>
    </source>
</evidence>
<evidence type="ECO:0000313" key="4">
    <source>
        <dbReference type="EMBL" id="MBW3115759.1"/>
    </source>
</evidence>
<sequence>MIKVSVTMKILILLLATLLFSPTIFAFQCKTNGGQEVGGGTQSIYDVPLDNDIFAVPNRINEFADVSDFMTCRNEAPSAYVDYLNVTGADLGPTFKNNPELKAGVVVRGAYYLAPFSGKEIQVFRLTTASEPLQIKLYLQVNVKPTPSVLVRKGDLLMTLDLHKYATFVNSNQHIDHAYFKWNFYAGNDVVVGTGTCDINDNQIIIVDFETVNASGISTVGSASRFQRNAEITYSCEDNNLTAPIKMIISGETSTFSSDALLVRTGDIGSQGSIMSGLGVEVYHQGQRVSPMNGHFDSKIENGHGRDTLMFTLVKKPNLSPNELIEGQFSSAATIIMSTP</sequence>
<dbReference type="Proteomes" id="UP000216001">
    <property type="component" value="Unassembled WGS sequence"/>
</dbReference>
<comment type="caution">
    <text evidence="5">The sequence shown here is derived from an EMBL/GenBank/DDBJ whole genome shotgun (WGS) entry which is preliminary data.</text>
</comment>
<evidence type="ECO:0000313" key="5">
    <source>
        <dbReference type="EMBL" id="OZS75980.1"/>
    </source>
</evidence>
<proteinExistence type="predicted"/>
<reference evidence="5 6" key="1">
    <citation type="submission" date="2017-07" db="EMBL/GenBank/DDBJ databases">
        <title>blaIMP-27 on transferable plasmids in Proteus mirabilis and Providencia rettgeri.</title>
        <authorList>
            <person name="Potter R."/>
        </authorList>
    </citation>
    <scope>NUCLEOTIDE SEQUENCE [LARGE SCALE GENOMIC DNA]</scope>
    <source>
        <strain evidence="5 6">PR1</strain>
    </source>
</reference>
<dbReference type="EMBL" id="NOWC01000003">
    <property type="protein sequence ID" value="OZS75980.1"/>
    <property type="molecule type" value="Genomic_DNA"/>
</dbReference>
<protein>
    <submittedName>
        <fullName evidence="5">Fimbrial protein</fullName>
    </submittedName>
</protein>
<accession>A0A264VXB4</accession>
<feature type="domain" description="Fimbrial-type adhesion" evidence="2">
    <location>
        <begin position="195"/>
        <end position="337"/>
    </location>
</feature>
<dbReference type="STRING" id="587.RB151_001620"/>
<reference evidence="4" key="2">
    <citation type="submission" date="2021-07" db="EMBL/GenBank/DDBJ databases">
        <authorList>
            <person name="Stanton E."/>
        </authorList>
    </citation>
    <scope>NUCLEOTIDE SEQUENCE</scope>
    <source>
        <strain evidence="4">2021EL-01139</strain>
    </source>
</reference>
<keyword evidence="1" id="KW-0732">Signal</keyword>
<dbReference type="AlphaFoldDB" id="A0A264VXB4"/>
<feature type="chain" id="PRO_5030042693" evidence="1">
    <location>
        <begin position="27"/>
        <end position="340"/>
    </location>
</feature>
<dbReference type="GO" id="GO:0009289">
    <property type="term" value="C:pilus"/>
    <property type="evidence" value="ECO:0007669"/>
    <property type="project" value="InterPro"/>
</dbReference>
<evidence type="ECO:0000259" key="3">
    <source>
        <dbReference type="Pfam" id="PF09160"/>
    </source>
</evidence>
<evidence type="ECO:0000256" key="1">
    <source>
        <dbReference type="SAM" id="SignalP"/>
    </source>
</evidence>
<feature type="signal peptide" evidence="1">
    <location>
        <begin position="1"/>
        <end position="26"/>
    </location>
</feature>
<dbReference type="InterPro" id="IPR000259">
    <property type="entry name" value="Adhesion_dom_fimbrial"/>
</dbReference>
<dbReference type="InterPro" id="IPR008966">
    <property type="entry name" value="Adhesion_dom_sf"/>
</dbReference>
<feature type="domain" description="FimH mannose-binding" evidence="3">
    <location>
        <begin position="29"/>
        <end position="174"/>
    </location>
</feature>
<dbReference type="SUPFAM" id="SSF49401">
    <property type="entry name" value="Bacterial adhesins"/>
    <property type="match status" value="2"/>
</dbReference>
<dbReference type="InterPro" id="IPR015243">
    <property type="entry name" value="FimH_man-bd"/>
</dbReference>
<name>A0A264VXB4_PRORE</name>
<dbReference type="Pfam" id="PF09160">
    <property type="entry name" value="FimH_man-bind"/>
    <property type="match status" value="1"/>
</dbReference>
<dbReference type="Proteomes" id="UP001155882">
    <property type="component" value="Unassembled WGS sequence"/>
</dbReference>
<gene>
    <name evidence="5" type="ORF">CHI95_04540</name>
    <name evidence="4" type="ORF">KYI77_04710</name>
</gene>